<dbReference type="GO" id="GO:0005634">
    <property type="term" value="C:nucleus"/>
    <property type="evidence" value="ECO:0007669"/>
    <property type="project" value="UniProtKB-SubCell"/>
</dbReference>
<dbReference type="Gene3D" id="3.30.420.10">
    <property type="entry name" value="Ribonuclease H-like superfamily/Ribonuclease H"/>
    <property type="match status" value="1"/>
</dbReference>
<evidence type="ECO:0000313" key="9">
    <source>
        <dbReference type="EMBL" id="KIK38593.1"/>
    </source>
</evidence>
<protein>
    <recommendedName>
        <fullName evidence="8">Exonuclease domain-containing protein</fullName>
    </recommendedName>
</protein>
<dbReference type="SUPFAM" id="SSF53098">
    <property type="entry name" value="Ribonuclease H-like"/>
    <property type="match status" value="1"/>
</dbReference>
<dbReference type="CDD" id="cd06145">
    <property type="entry name" value="REX1_like"/>
    <property type="match status" value="1"/>
</dbReference>
<evidence type="ECO:0000256" key="4">
    <source>
        <dbReference type="ARBA" id="ARBA00022801"/>
    </source>
</evidence>
<comment type="similarity">
    <text evidence="2">Belongs to the REXO1/REXO3 family.</text>
</comment>
<dbReference type="GO" id="GO:0003676">
    <property type="term" value="F:nucleic acid binding"/>
    <property type="evidence" value="ECO:0007669"/>
    <property type="project" value="InterPro"/>
</dbReference>
<keyword evidence="4" id="KW-0378">Hydrolase</keyword>
<keyword evidence="5" id="KW-0269">Exonuclease</keyword>
<dbReference type="GO" id="GO:0010629">
    <property type="term" value="P:negative regulation of gene expression"/>
    <property type="evidence" value="ECO:0007669"/>
    <property type="project" value="UniProtKB-ARBA"/>
</dbReference>
<evidence type="ECO:0000256" key="6">
    <source>
        <dbReference type="ARBA" id="ARBA00023242"/>
    </source>
</evidence>
<dbReference type="InParanoid" id="A0A0D0B410"/>
<dbReference type="AlphaFoldDB" id="A0A0D0B410"/>
<dbReference type="OrthoDB" id="206335at2759"/>
<dbReference type="Proteomes" id="UP000054485">
    <property type="component" value="Unassembled WGS sequence"/>
</dbReference>
<organism evidence="9 10">
    <name type="scientific">Suillus luteus UH-Slu-Lm8-n1</name>
    <dbReference type="NCBI Taxonomy" id="930992"/>
    <lineage>
        <taxon>Eukaryota</taxon>
        <taxon>Fungi</taxon>
        <taxon>Dikarya</taxon>
        <taxon>Basidiomycota</taxon>
        <taxon>Agaricomycotina</taxon>
        <taxon>Agaricomycetes</taxon>
        <taxon>Agaricomycetidae</taxon>
        <taxon>Boletales</taxon>
        <taxon>Suillineae</taxon>
        <taxon>Suillaceae</taxon>
        <taxon>Suillus</taxon>
    </lineage>
</organism>
<evidence type="ECO:0000256" key="1">
    <source>
        <dbReference type="ARBA" id="ARBA00004123"/>
    </source>
</evidence>
<sequence>MKRSQDSVSSPRKPSKHKKAKIAPNQVVPHASTTVTRGDDHDAGGEAEWTRVEKRKAKKNKKGEAKHDALMPRFMYVNGEIVKRKDAVHINDVRDLVLHIVADAPPPNWVKVEHARSIEKVVTLLIPGILPSTLALPPLPTSATANPNIPLSIPLPAESHTPIPFIASTYSHACPTRAPGDQTRMYSVLSEFFQCQVTPQEKAKRQAQRASQRAFDSTPALYMLTLKEMIENEYPIPSYMADVFEKGPGWIETPQVSEESLLLLPADKLDSKIYAIDCEMCLTEDGKELTRVCMIEYESGIVVYDKLVKPPKPVTDYMTKWSGITESLLASATTTVAEVQAQLMPILAPKDGPTSILVGHSLESDLRALRICHPRCIDTAVIYHHPRGRPLKPGLAWLTKKWLNREIQTRGDSGHDPEEDARACIDLLRSKLRYGPSYGEFKTDFESIYERMGRASGRGGPGSVRSVVVDHGNPAVMHGSKASSNVPCTSDEEVLEGLLQTIPAHEFAFARFTGVADALGWLTPKTSAGETPAVTPAEPSPIVLASAQATLNNQLVTLYASLPARTALIILTGHSDPRRMASLNARKSTFESAIRSGKKAEDIDKADWWTASDGRELEEEVEKAKRGLLFLGIK</sequence>
<reference evidence="9 10" key="1">
    <citation type="submission" date="2014-04" db="EMBL/GenBank/DDBJ databases">
        <authorList>
            <consortium name="DOE Joint Genome Institute"/>
            <person name="Kuo A."/>
            <person name="Ruytinx J."/>
            <person name="Rineau F."/>
            <person name="Colpaert J."/>
            <person name="Kohler A."/>
            <person name="Nagy L.G."/>
            <person name="Floudas D."/>
            <person name="Copeland A."/>
            <person name="Barry K.W."/>
            <person name="Cichocki N."/>
            <person name="Veneault-Fourrey C."/>
            <person name="LaButti K."/>
            <person name="Lindquist E.A."/>
            <person name="Lipzen A."/>
            <person name="Lundell T."/>
            <person name="Morin E."/>
            <person name="Murat C."/>
            <person name="Sun H."/>
            <person name="Tunlid A."/>
            <person name="Henrissat B."/>
            <person name="Grigoriev I.V."/>
            <person name="Hibbett D.S."/>
            <person name="Martin F."/>
            <person name="Nordberg H.P."/>
            <person name="Cantor M.N."/>
            <person name="Hua S.X."/>
        </authorList>
    </citation>
    <scope>NUCLEOTIDE SEQUENCE [LARGE SCALE GENOMIC DNA]</scope>
    <source>
        <strain evidence="9 10">UH-Slu-Lm8-n1</strain>
    </source>
</reference>
<evidence type="ECO:0000313" key="10">
    <source>
        <dbReference type="Proteomes" id="UP000054485"/>
    </source>
</evidence>
<dbReference type="PANTHER" id="PTHR12801">
    <property type="entry name" value="RNA EXONUCLEASE REXO1 / RECO3 FAMILY MEMBER-RELATED"/>
    <property type="match status" value="1"/>
</dbReference>
<dbReference type="InterPro" id="IPR034922">
    <property type="entry name" value="REX1-like_exo"/>
</dbReference>
<dbReference type="InterPro" id="IPR047021">
    <property type="entry name" value="REXO1/3/4-like"/>
</dbReference>
<feature type="region of interest" description="Disordered" evidence="7">
    <location>
        <begin position="1"/>
        <end position="65"/>
    </location>
</feature>
<evidence type="ECO:0000256" key="7">
    <source>
        <dbReference type="SAM" id="MobiDB-lite"/>
    </source>
</evidence>
<dbReference type="SMART" id="SM00479">
    <property type="entry name" value="EXOIII"/>
    <property type="match status" value="1"/>
</dbReference>
<evidence type="ECO:0000256" key="2">
    <source>
        <dbReference type="ARBA" id="ARBA00006357"/>
    </source>
</evidence>
<evidence type="ECO:0000256" key="3">
    <source>
        <dbReference type="ARBA" id="ARBA00022722"/>
    </source>
</evidence>
<keyword evidence="6" id="KW-0539">Nucleus</keyword>
<comment type="subcellular location">
    <subcellularLocation>
        <location evidence="1">Nucleus</location>
    </subcellularLocation>
</comment>
<name>A0A0D0B410_9AGAM</name>
<reference evidence="10" key="2">
    <citation type="submission" date="2015-01" db="EMBL/GenBank/DDBJ databases">
        <title>Evolutionary Origins and Diversification of the Mycorrhizal Mutualists.</title>
        <authorList>
            <consortium name="DOE Joint Genome Institute"/>
            <consortium name="Mycorrhizal Genomics Consortium"/>
            <person name="Kohler A."/>
            <person name="Kuo A."/>
            <person name="Nagy L.G."/>
            <person name="Floudas D."/>
            <person name="Copeland A."/>
            <person name="Barry K.W."/>
            <person name="Cichocki N."/>
            <person name="Veneault-Fourrey C."/>
            <person name="LaButti K."/>
            <person name="Lindquist E.A."/>
            <person name="Lipzen A."/>
            <person name="Lundell T."/>
            <person name="Morin E."/>
            <person name="Murat C."/>
            <person name="Riley R."/>
            <person name="Ohm R."/>
            <person name="Sun H."/>
            <person name="Tunlid A."/>
            <person name="Henrissat B."/>
            <person name="Grigoriev I.V."/>
            <person name="Hibbett D.S."/>
            <person name="Martin F."/>
        </authorList>
    </citation>
    <scope>NUCLEOTIDE SEQUENCE [LARGE SCALE GENOMIC DNA]</scope>
    <source>
        <strain evidence="10">UH-Slu-Lm8-n1</strain>
    </source>
</reference>
<dbReference type="GO" id="GO:0004527">
    <property type="term" value="F:exonuclease activity"/>
    <property type="evidence" value="ECO:0007669"/>
    <property type="project" value="UniProtKB-KW"/>
</dbReference>
<dbReference type="InterPro" id="IPR013520">
    <property type="entry name" value="Ribonucl_H"/>
</dbReference>
<keyword evidence="3" id="KW-0540">Nuclease</keyword>
<dbReference type="PANTHER" id="PTHR12801:SF115">
    <property type="entry name" value="FI18136P1-RELATED"/>
    <property type="match status" value="1"/>
</dbReference>
<dbReference type="STRING" id="930992.A0A0D0B410"/>
<feature type="domain" description="Exonuclease" evidence="8">
    <location>
        <begin position="272"/>
        <end position="437"/>
    </location>
</feature>
<evidence type="ECO:0000256" key="5">
    <source>
        <dbReference type="ARBA" id="ARBA00022839"/>
    </source>
</evidence>
<feature type="compositionally biased region" description="Basic and acidic residues" evidence="7">
    <location>
        <begin position="37"/>
        <end position="52"/>
    </location>
</feature>
<dbReference type="EMBL" id="KN835384">
    <property type="protein sequence ID" value="KIK38593.1"/>
    <property type="molecule type" value="Genomic_DNA"/>
</dbReference>
<feature type="compositionally biased region" description="Polar residues" evidence="7">
    <location>
        <begin position="1"/>
        <end position="12"/>
    </location>
</feature>
<accession>A0A0D0B410</accession>
<dbReference type="FunCoup" id="A0A0D0B410">
    <property type="interactions" value="340"/>
</dbReference>
<proteinExistence type="inferred from homology"/>
<dbReference type="FunFam" id="3.30.420.10:FF:000031">
    <property type="entry name" value="RNA exonuclease 1"/>
    <property type="match status" value="1"/>
</dbReference>
<dbReference type="HOGENOM" id="CLU_008679_2_0_1"/>
<keyword evidence="10" id="KW-1185">Reference proteome</keyword>
<gene>
    <name evidence="9" type="ORF">CY34DRAFT_809187</name>
</gene>
<dbReference type="InterPro" id="IPR012337">
    <property type="entry name" value="RNaseH-like_sf"/>
</dbReference>
<dbReference type="InterPro" id="IPR036397">
    <property type="entry name" value="RNaseH_sf"/>
</dbReference>
<evidence type="ECO:0000259" key="8">
    <source>
        <dbReference type="SMART" id="SM00479"/>
    </source>
</evidence>